<feature type="compositionally biased region" description="Polar residues" evidence="2">
    <location>
        <begin position="48"/>
        <end position="61"/>
    </location>
</feature>
<keyword evidence="5" id="KW-1185">Reference proteome</keyword>
<feature type="region of interest" description="Disordered" evidence="2">
    <location>
        <begin position="44"/>
        <end position="70"/>
    </location>
</feature>
<dbReference type="GO" id="GO:0005634">
    <property type="term" value="C:nucleus"/>
    <property type="evidence" value="ECO:0007669"/>
    <property type="project" value="TreeGrafter"/>
</dbReference>
<dbReference type="STRING" id="984485.A0A1E4RNV4"/>
<evidence type="ECO:0000256" key="2">
    <source>
        <dbReference type="SAM" id="MobiDB-lite"/>
    </source>
</evidence>
<dbReference type="Gene3D" id="1.10.8.10">
    <property type="entry name" value="DNA helicase RuvA subunit, C-terminal domain"/>
    <property type="match status" value="1"/>
</dbReference>
<feature type="coiled-coil region" evidence="1">
    <location>
        <begin position="420"/>
        <end position="454"/>
    </location>
</feature>
<dbReference type="SMART" id="SM00165">
    <property type="entry name" value="UBA"/>
    <property type="match status" value="1"/>
</dbReference>
<organism evidence="4 5">
    <name type="scientific">Hyphopichia burtonii NRRL Y-1933</name>
    <dbReference type="NCBI Taxonomy" id="984485"/>
    <lineage>
        <taxon>Eukaryota</taxon>
        <taxon>Fungi</taxon>
        <taxon>Dikarya</taxon>
        <taxon>Ascomycota</taxon>
        <taxon>Saccharomycotina</taxon>
        <taxon>Pichiomycetes</taxon>
        <taxon>Debaryomycetaceae</taxon>
        <taxon>Hyphopichia</taxon>
    </lineage>
</organism>
<dbReference type="Pfam" id="PF00627">
    <property type="entry name" value="UBA"/>
    <property type="match status" value="1"/>
</dbReference>
<gene>
    <name evidence="4" type="ORF">HYPBUDRAFT_104941</name>
</gene>
<dbReference type="PROSITE" id="PS50030">
    <property type="entry name" value="UBA"/>
    <property type="match status" value="1"/>
</dbReference>
<dbReference type="Proteomes" id="UP000095085">
    <property type="component" value="Unassembled WGS sequence"/>
</dbReference>
<keyword evidence="1" id="KW-0175">Coiled coil</keyword>
<dbReference type="InterPro" id="IPR055335">
    <property type="entry name" value="Ucp6/RUP1"/>
</dbReference>
<reference evidence="5" key="1">
    <citation type="submission" date="2016-05" db="EMBL/GenBank/DDBJ databases">
        <title>Comparative genomics of biotechnologically important yeasts.</title>
        <authorList>
            <consortium name="DOE Joint Genome Institute"/>
            <person name="Riley R."/>
            <person name="Haridas S."/>
            <person name="Wolfe K.H."/>
            <person name="Lopes M.R."/>
            <person name="Hittinger C.T."/>
            <person name="Goker M."/>
            <person name="Salamov A."/>
            <person name="Wisecaver J."/>
            <person name="Long T.M."/>
            <person name="Aerts A.L."/>
            <person name="Barry K."/>
            <person name="Choi C."/>
            <person name="Clum A."/>
            <person name="Coughlan A.Y."/>
            <person name="Deshpande S."/>
            <person name="Douglass A.P."/>
            <person name="Hanson S.J."/>
            <person name="Klenk H.-P."/>
            <person name="Labutti K."/>
            <person name="Lapidus A."/>
            <person name="Lindquist E."/>
            <person name="Lipzen A."/>
            <person name="Meier-Kolthoff J.P."/>
            <person name="Ohm R.A."/>
            <person name="Otillar R.P."/>
            <person name="Pangilinan J."/>
            <person name="Peng Y."/>
            <person name="Rokas A."/>
            <person name="Rosa C.A."/>
            <person name="Scheuner C."/>
            <person name="Sibirny A.A."/>
            <person name="Slot J.C."/>
            <person name="Stielow J.B."/>
            <person name="Sun H."/>
            <person name="Kurtzman C.P."/>
            <person name="Blackwell M."/>
            <person name="Grigoriev I.V."/>
            <person name="Jeffries T.W."/>
        </authorList>
    </citation>
    <scope>NUCLEOTIDE SEQUENCE [LARGE SCALE GENOMIC DNA]</scope>
    <source>
        <strain evidence="5">NRRL Y-1933</strain>
    </source>
</reference>
<dbReference type="InterPro" id="IPR009060">
    <property type="entry name" value="UBA-like_sf"/>
</dbReference>
<proteinExistence type="predicted"/>
<name>A0A1E4RNV4_9ASCO</name>
<dbReference type="GO" id="GO:0016579">
    <property type="term" value="P:protein deubiquitination"/>
    <property type="evidence" value="ECO:0007669"/>
    <property type="project" value="TreeGrafter"/>
</dbReference>
<evidence type="ECO:0000313" key="4">
    <source>
        <dbReference type="EMBL" id="ODV68765.1"/>
    </source>
</evidence>
<evidence type="ECO:0000256" key="1">
    <source>
        <dbReference type="SAM" id="Coils"/>
    </source>
</evidence>
<dbReference type="InterPro" id="IPR015940">
    <property type="entry name" value="UBA"/>
</dbReference>
<feature type="non-terminal residue" evidence="4">
    <location>
        <position position="1"/>
    </location>
</feature>
<evidence type="ECO:0000259" key="3">
    <source>
        <dbReference type="PROSITE" id="PS50030"/>
    </source>
</evidence>
<dbReference type="PANTHER" id="PTHR39597">
    <property type="entry name" value="UBA DOMAIN-CONTAINING PROTEIN RUP1"/>
    <property type="match status" value="1"/>
</dbReference>
<dbReference type="PANTHER" id="PTHR39597:SF1">
    <property type="entry name" value="UBA DOMAIN-CONTAINING PROTEIN RUP1"/>
    <property type="match status" value="1"/>
</dbReference>
<dbReference type="GeneID" id="30992932"/>
<accession>A0A1E4RNV4</accession>
<feature type="domain" description="UBA" evidence="3">
    <location>
        <begin position="2"/>
        <end position="41"/>
    </location>
</feature>
<protein>
    <recommendedName>
        <fullName evidence="3">UBA domain-containing protein</fullName>
    </recommendedName>
</protein>
<evidence type="ECO:0000313" key="5">
    <source>
        <dbReference type="Proteomes" id="UP000095085"/>
    </source>
</evidence>
<dbReference type="SUPFAM" id="SSF46934">
    <property type="entry name" value="UBA-like"/>
    <property type="match status" value="1"/>
</dbReference>
<dbReference type="AlphaFoldDB" id="A0A1E4RNV4"/>
<dbReference type="GO" id="GO:0005829">
    <property type="term" value="C:cytosol"/>
    <property type="evidence" value="ECO:0007669"/>
    <property type="project" value="TreeGrafter"/>
</dbReference>
<dbReference type="EMBL" id="KV454539">
    <property type="protein sequence ID" value="ODV68765.1"/>
    <property type="molecule type" value="Genomic_DNA"/>
</dbReference>
<sequence>VNMLENISRLTEMGFSPEQAQEALDITKGDVSRAIGYLFGDPIETEAPETTQEGKQLVNSPTDEEGDEKADDYMGDTVNVKNAQDIPQFNEYRQVPVEEYGSYQYIEDDSIPALNPQVEEANMLEERLYEQTKDEGVPTAIVLSKKKYLENYLIPVLVILGQSQKFYSLIMIDLEEKHDEEDKENGGDIEQAYNFLKEVQYLLYVINHRDGKRQYINFDELIKNVPKDFKQKLTEVETVDEVVLRIYETLNYNYNLVVGKDSPNYNKIEELLQSMVESIADNVKSGLYLVEIDNDSRSSTLYGTLNQLFWEANFKKLGYMQYERVSPVVSFHLVGDGDDDDINMADELPSQPIHLDEWFYPQIYLSQCISSVMDLRAEEVKHEEARKNLTREILQMNFFEGKKIDQVLKQSLNYLAKLVNEDIYQDLENLRVNMEDERAKNGAKQEESRELMNKTDIRNYQNIVDHYNQLGNPPLAKYELKGVILDDSRYFFKQQDAWFYYEAYSKQFLNNNKVTDYNIVQMEDFEKIQRVVYNHTTSSINGLTLIYVEDSNADSSLPQVNYLQTRFENEEHKFLQKYKEYQECKSPPIEESSDLPSNQLVDL</sequence>
<dbReference type="OrthoDB" id="4489171at2759"/>
<dbReference type="RefSeq" id="XP_020077832.1">
    <property type="nucleotide sequence ID" value="XM_020218382.1"/>
</dbReference>